<organism evidence="2 3">
    <name type="scientific">Elysia crispata</name>
    <name type="common">lettuce slug</name>
    <dbReference type="NCBI Taxonomy" id="231223"/>
    <lineage>
        <taxon>Eukaryota</taxon>
        <taxon>Metazoa</taxon>
        <taxon>Spiralia</taxon>
        <taxon>Lophotrochozoa</taxon>
        <taxon>Mollusca</taxon>
        <taxon>Gastropoda</taxon>
        <taxon>Heterobranchia</taxon>
        <taxon>Euthyneura</taxon>
        <taxon>Panpulmonata</taxon>
        <taxon>Sacoglossa</taxon>
        <taxon>Placobranchoidea</taxon>
        <taxon>Plakobranchidae</taxon>
        <taxon>Elysia</taxon>
    </lineage>
</organism>
<reference evidence="2" key="1">
    <citation type="journal article" date="2023" name="G3 (Bethesda)">
        <title>A reference genome for the long-term kleptoplast-retaining sea slug Elysia crispata morphotype clarki.</title>
        <authorList>
            <person name="Eastman K.E."/>
            <person name="Pendleton A.L."/>
            <person name="Shaikh M.A."/>
            <person name="Suttiyut T."/>
            <person name="Ogas R."/>
            <person name="Tomko P."/>
            <person name="Gavelis G."/>
            <person name="Widhalm J.R."/>
            <person name="Wisecaver J.H."/>
        </authorList>
    </citation>
    <scope>NUCLEOTIDE SEQUENCE</scope>
    <source>
        <strain evidence="2">ECLA1</strain>
    </source>
</reference>
<sequence>MIYAAPGGNKARSNEFEYPLCLNVPSSGGQPYPSPPPWMGQIIQKRSQVYSGQASATRSLKHCSQLDQSTPPCKRSTSHGKNLDPSGHIGAMQKLFLNLTSGLQQLVESDRVLFPSYSNRTRFKYKNYPGDHRIVSDSHVEACLRAGRRQQSLWLFMFSADVMSRLNESIITSLVGRVHNLRIQYLAEIVKLLLGVLVLIKM</sequence>
<name>A0AAE1E3B9_9GAST</name>
<dbReference type="AlphaFoldDB" id="A0AAE1E3B9"/>
<feature type="region of interest" description="Disordered" evidence="1">
    <location>
        <begin position="60"/>
        <end position="84"/>
    </location>
</feature>
<dbReference type="Proteomes" id="UP001283361">
    <property type="component" value="Unassembled WGS sequence"/>
</dbReference>
<evidence type="ECO:0000256" key="1">
    <source>
        <dbReference type="SAM" id="MobiDB-lite"/>
    </source>
</evidence>
<dbReference type="EMBL" id="JAWDGP010001372">
    <property type="protein sequence ID" value="KAK3792482.1"/>
    <property type="molecule type" value="Genomic_DNA"/>
</dbReference>
<evidence type="ECO:0000313" key="3">
    <source>
        <dbReference type="Proteomes" id="UP001283361"/>
    </source>
</evidence>
<evidence type="ECO:0000313" key="2">
    <source>
        <dbReference type="EMBL" id="KAK3792482.1"/>
    </source>
</evidence>
<proteinExistence type="predicted"/>
<gene>
    <name evidence="2" type="ORF">RRG08_049181</name>
</gene>
<accession>A0AAE1E3B9</accession>
<keyword evidence="3" id="KW-1185">Reference proteome</keyword>
<protein>
    <submittedName>
        <fullName evidence="2">Uncharacterized protein</fullName>
    </submittedName>
</protein>
<comment type="caution">
    <text evidence="2">The sequence shown here is derived from an EMBL/GenBank/DDBJ whole genome shotgun (WGS) entry which is preliminary data.</text>
</comment>